<feature type="chain" id="PRO_5040826624" evidence="2">
    <location>
        <begin position="26"/>
        <end position="245"/>
    </location>
</feature>
<keyword evidence="2" id="KW-0732">Signal</keyword>
<feature type="compositionally biased region" description="Polar residues" evidence="1">
    <location>
        <begin position="126"/>
        <end position="136"/>
    </location>
</feature>
<dbReference type="EMBL" id="JANBPY010000227">
    <property type="protein sequence ID" value="KAJ1968131.1"/>
    <property type="molecule type" value="Genomic_DNA"/>
</dbReference>
<feature type="signal peptide" evidence="2">
    <location>
        <begin position="1"/>
        <end position="25"/>
    </location>
</feature>
<feature type="compositionally biased region" description="Basic and acidic residues" evidence="1">
    <location>
        <begin position="71"/>
        <end position="99"/>
    </location>
</feature>
<feature type="compositionally biased region" description="Low complexity" evidence="1">
    <location>
        <begin position="109"/>
        <end position="125"/>
    </location>
</feature>
<evidence type="ECO:0000313" key="4">
    <source>
        <dbReference type="Proteomes" id="UP001150925"/>
    </source>
</evidence>
<reference evidence="3" key="1">
    <citation type="submission" date="2022-07" db="EMBL/GenBank/DDBJ databases">
        <title>Phylogenomic reconstructions and comparative analyses of Kickxellomycotina fungi.</title>
        <authorList>
            <person name="Reynolds N.K."/>
            <person name="Stajich J.E."/>
            <person name="Barry K."/>
            <person name="Grigoriev I.V."/>
            <person name="Crous P."/>
            <person name="Smith M.E."/>
        </authorList>
    </citation>
    <scope>NUCLEOTIDE SEQUENCE</scope>
    <source>
        <strain evidence="3">RSA 1196</strain>
    </source>
</reference>
<name>A0A9W8E3V5_9FUNG</name>
<evidence type="ECO:0000256" key="2">
    <source>
        <dbReference type="SAM" id="SignalP"/>
    </source>
</evidence>
<protein>
    <submittedName>
        <fullName evidence="3">Uncharacterized protein</fullName>
    </submittedName>
</protein>
<dbReference type="OrthoDB" id="5673386at2759"/>
<evidence type="ECO:0000313" key="3">
    <source>
        <dbReference type="EMBL" id="KAJ1968131.1"/>
    </source>
</evidence>
<proteinExistence type="predicted"/>
<comment type="caution">
    <text evidence="3">The sequence shown here is derived from an EMBL/GenBank/DDBJ whole genome shotgun (WGS) entry which is preliminary data.</text>
</comment>
<keyword evidence="4" id="KW-1185">Reference proteome</keyword>
<sequence>MQAKFTIRVLLISAIALALAAPCDSQPISSVSHGLNQPSMGDSNYSADAALPSENNTNVDSNLSSDNDSNDEFHILPVDDEHPGKGQGSKKHEDKKDHPNGPLVDDSETTTTATSTPTESASTTTDAYGSTIPTNQASLNVTMDDLPIIDKPRPIEDSPDQVNAEKLMSEGVCDPLTELQQSRPDDYQLVVSCKDALMQQVASNPGATLPFSLTKESLGCITGSQAYHAFEAVGTNVDCSSLLSQ</sequence>
<feature type="compositionally biased region" description="Low complexity" evidence="1">
    <location>
        <begin position="55"/>
        <end position="67"/>
    </location>
</feature>
<feature type="compositionally biased region" description="Polar residues" evidence="1">
    <location>
        <begin position="26"/>
        <end position="46"/>
    </location>
</feature>
<evidence type="ECO:0000256" key="1">
    <source>
        <dbReference type="SAM" id="MobiDB-lite"/>
    </source>
</evidence>
<gene>
    <name evidence="3" type="ORF">IWQ62_001425</name>
</gene>
<dbReference type="Proteomes" id="UP001150925">
    <property type="component" value="Unassembled WGS sequence"/>
</dbReference>
<feature type="region of interest" description="Disordered" evidence="1">
    <location>
        <begin position="26"/>
        <end position="136"/>
    </location>
</feature>
<organism evidence="3 4">
    <name type="scientific">Dispira parvispora</name>
    <dbReference type="NCBI Taxonomy" id="1520584"/>
    <lineage>
        <taxon>Eukaryota</taxon>
        <taxon>Fungi</taxon>
        <taxon>Fungi incertae sedis</taxon>
        <taxon>Zoopagomycota</taxon>
        <taxon>Kickxellomycotina</taxon>
        <taxon>Dimargaritomycetes</taxon>
        <taxon>Dimargaritales</taxon>
        <taxon>Dimargaritaceae</taxon>
        <taxon>Dispira</taxon>
    </lineage>
</organism>
<dbReference type="AlphaFoldDB" id="A0A9W8E3V5"/>
<accession>A0A9W8E3V5</accession>